<dbReference type="EMBL" id="AXCZ01000095">
    <property type="protein sequence ID" value="KGM12412.1"/>
    <property type="molecule type" value="Genomic_DNA"/>
</dbReference>
<keyword evidence="1" id="KW-0808">Transferase</keyword>
<dbReference type="RefSeq" id="WP_052105317.1">
    <property type="nucleotide sequence ID" value="NZ_AXCZ01000095.1"/>
</dbReference>
<evidence type="ECO:0000313" key="3">
    <source>
        <dbReference type="EMBL" id="KGM12412.1"/>
    </source>
</evidence>
<dbReference type="AlphaFoldDB" id="A0A0A0BXJ3"/>
<protein>
    <recommendedName>
        <fullName evidence="2">Histidine kinase/HSP90-like ATPase domain-containing protein</fullName>
    </recommendedName>
</protein>
<dbReference type="InterPro" id="IPR003594">
    <property type="entry name" value="HATPase_dom"/>
</dbReference>
<sequence>MSVCFAAPSPEAAPRQWLASVPRPYLALDDAMAPALTVESRPELVPTARRWSVARATALGADVDALAVVELLSSEVVGNAVRHGLPDGHVSVRVSRSGAALTVEVHDACPDLPVVREQDAGADCGRGMHLIQALATTWAVRPDPDGGKTISFEVRLAD</sequence>
<proteinExistence type="predicted"/>
<name>A0A0A0BXJ3_9CELL</name>
<dbReference type="PANTHER" id="PTHR35526:SF3">
    <property type="entry name" value="ANTI-SIGMA-F FACTOR RSBW"/>
    <property type="match status" value="1"/>
</dbReference>
<keyword evidence="1" id="KW-0418">Kinase</keyword>
<comment type="caution">
    <text evidence="3">The sequence shown here is derived from an EMBL/GenBank/DDBJ whole genome shotgun (WGS) entry which is preliminary data.</text>
</comment>
<reference evidence="3 4" key="1">
    <citation type="submission" date="2013-08" db="EMBL/GenBank/DDBJ databases">
        <title>Genome sequencing of Cellulomonas bogoriensis 69B4.</title>
        <authorList>
            <person name="Chen F."/>
            <person name="Li Y."/>
            <person name="Wang G."/>
        </authorList>
    </citation>
    <scope>NUCLEOTIDE SEQUENCE [LARGE SCALE GENOMIC DNA]</scope>
    <source>
        <strain evidence="3 4">69B4</strain>
    </source>
</reference>
<evidence type="ECO:0000259" key="2">
    <source>
        <dbReference type="Pfam" id="PF13581"/>
    </source>
</evidence>
<accession>A0A0A0BXJ3</accession>
<dbReference type="SUPFAM" id="SSF55874">
    <property type="entry name" value="ATPase domain of HSP90 chaperone/DNA topoisomerase II/histidine kinase"/>
    <property type="match status" value="1"/>
</dbReference>
<keyword evidence="4" id="KW-1185">Reference proteome</keyword>
<dbReference type="InterPro" id="IPR050267">
    <property type="entry name" value="Anti-sigma-factor_SerPK"/>
</dbReference>
<keyword evidence="1" id="KW-0723">Serine/threonine-protein kinase</keyword>
<dbReference type="CDD" id="cd16936">
    <property type="entry name" value="HATPase_RsbW-like"/>
    <property type="match status" value="1"/>
</dbReference>
<dbReference type="OrthoDB" id="4251531at2"/>
<dbReference type="Pfam" id="PF13581">
    <property type="entry name" value="HATPase_c_2"/>
    <property type="match status" value="1"/>
</dbReference>
<evidence type="ECO:0000256" key="1">
    <source>
        <dbReference type="ARBA" id="ARBA00022527"/>
    </source>
</evidence>
<dbReference type="Proteomes" id="UP000054314">
    <property type="component" value="Unassembled WGS sequence"/>
</dbReference>
<dbReference type="PANTHER" id="PTHR35526">
    <property type="entry name" value="ANTI-SIGMA-F FACTOR RSBW-RELATED"/>
    <property type="match status" value="1"/>
</dbReference>
<dbReference type="Gene3D" id="3.30.565.10">
    <property type="entry name" value="Histidine kinase-like ATPase, C-terminal domain"/>
    <property type="match status" value="1"/>
</dbReference>
<organism evidence="3 4">
    <name type="scientific">Cellulomonas bogoriensis 69B4 = DSM 16987</name>
    <dbReference type="NCBI Taxonomy" id="1386082"/>
    <lineage>
        <taxon>Bacteria</taxon>
        <taxon>Bacillati</taxon>
        <taxon>Actinomycetota</taxon>
        <taxon>Actinomycetes</taxon>
        <taxon>Micrococcales</taxon>
        <taxon>Cellulomonadaceae</taxon>
        <taxon>Cellulomonas</taxon>
    </lineage>
</organism>
<feature type="domain" description="Histidine kinase/HSP90-like ATPase" evidence="2">
    <location>
        <begin position="39"/>
        <end position="147"/>
    </location>
</feature>
<dbReference type="InterPro" id="IPR036890">
    <property type="entry name" value="HATPase_C_sf"/>
</dbReference>
<evidence type="ECO:0000313" key="4">
    <source>
        <dbReference type="Proteomes" id="UP000054314"/>
    </source>
</evidence>
<dbReference type="GO" id="GO:0004674">
    <property type="term" value="F:protein serine/threonine kinase activity"/>
    <property type="evidence" value="ECO:0007669"/>
    <property type="project" value="UniProtKB-KW"/>
</dbReference>
<gene>
    <name evidence="3" type="ORF">N869_01700</name>
</gene>